<keyword evidence="1" id="KW-0812">Transmembrane</keyword>
<gene>
    <name evidence="2" type="ORF">B4147_5168</name>
</gene>
<sequence>MQLIDRLATNIIQTFFILNFLLIFVILRIHVELHTLFLIYPNKQ</sequence>
<name>A0A0G8C828_9BACI</name>
<dbReference type="Proteomes" id="UP000035350">
    <property type="component" value="Unassembled WGS sequence"/>
</dbReference>
<proteinExistence type="predicted"/>
<reference evidence="2 3" key="1">
    <citation type="journal article" date="2015" name="Genome Announc.">
        <title>Next-Generation Whole-Genome Sequencing of Eight Strains of Bacillus cereus, Isolated from Food.</title>
        <authorList>
            <person name="Krawczyk A.O."/>
            <person name="de Jong A."/>
            <person name="Eijlander R.T."/>
            <person name="Berendsen E.M."/>
            <person name="Holsappel S."/>
            <person name="Wells-Bennik M.H."/>
            <person name="Kuipers O.P."/>
        </authorList>
    </citation>
    <scope>NUCLEOTIDE SEQUENCE [LARGE SCALE GENOMIC DNA]</scope>
    <source>
        <strain evidence="2 3">B4147</strain>
    </source>
</reference>
<dbReference type="AlphaFoldDB" id="A0A0G8C828"/>
<reference evidence="3" key="2">
    <citation type="submission" date="2015-04" db="EMBL/GenBank/DDBJ databases">
        <title>Draft Genome Sequences of Eight Spore-Forming Food Isolates of Bacillus cereus Genome sequencing.</title>
        <authorList>
            <person name="Krawcyk A.O."/>
            <person name="de Jong A."/>
            <person name="Eijlander R.T."/>
            <person name="Berendsen E.M."/>
            <person name="Holsappel S."/>
            <person name="Wells-Bennik M."/>
            <person name="Kuipers O.P."/>
        </authorList>
    </citation>
    <scope>NUCLEOTIDE SEQUENCE [LARGE SCALE GENOMIC DNA]</scope>
    <source>
        <strain evidence="3">B4147</strain>
    </source>
</reference>
<feature type="transmembrane region" description="Helical" evidence="1">
    <location>
        <begin position="12"/>
        <end position="31"/>
    </location>
</feature>
<evidence type="ECO:0000313" key="2">
    <source>
        <dbReference type="EMBL" id="KKZ95927.1"/>
    </source>
</evidence>
<keyword evidence="1" id="KW-0472">Membrane</keyword>
<protein>
    <submittedName>
        <fullName evidence="2">Uncharacterized protein</fullName>
    </submittedName>
</protein>
<comment type="caution">
    <text evidence="2">The sequence shown here is derived from an EMBL/GenBank/DDBJ whole genome shotgun (WGS) entry which is preliminary data.</text>
</comment>
<keyword evidence="1" id="KW-1133">Transmembrane helix</keyword>
<organism evidence="2 3">
    <name type="scientific">Bacillus wiedmannii</name>
    <dbReference type="NCBI Taxonomy" id="1890302"/>
    <lineage>
        <taxon>Bacteria</taxon>
        <taxon>Bacillati</taxon>
        <taxon>Bacillota</taxon>
        <taxon>Bacilli</taxon>
        <taxon>Bacillales</taxon>
        <taxon>Bacillaceae</taxon>
        <taxon>Bacillus</taxon>
        <taxon>Bacillus cereus group</taxon>
    </lineage>
</organism>
<dbReference type="EMBL" id="LCYN01000017">
    <property type="protein sequence ID" value="KKZ95927.1"/>
    <property type="molecule type" value="Genomic_DNA"/>
</dbReference>
<evidence type="ECO:0000256" key="1">
    <source>
        <dbReference type="SAM" id="Phobius"/>
    </source>
</evidence>
<accession>A0A0G8C828</accession>
<evidence type="ECO:0000313" key="3">
    <source>
        <dbReference type="Proteomes" id="UP000035350"/>
    </source>
</evidence>